<comment type="caution">
    <text evidence="4">The sequence shown here is derived from an EMBL/GenBank/DDBJ whole genome shotgun (WGS) entry which is preliminary data.</text>
</comment>
<dbReference type="Pfam" id="PF04982">
    <property type="entry name" value="TM_HPP"/>
    <property type="match status" value="1"/>
</dbReference>
<keyword evidence="2" id="KW-0812">Transmembrane</keyword>
<evidence type="ECO:0000259" key="3">
    <source>
        <dbReference type="PROSITE" id="PS51371"/>
    </source>
</evidence>
<keyword evidence="5" id="KW-1185">Reference proteome</keyword>
<evidence type="ECO:0000256" key="1">
    <source>
        <dbReference type="PROSITE-ProRule" id="PRU00703"/>
    </source>
</evidence>
<dbReference type="PANTHER" id="PTHR33741">
    <property type="entry name" value="TRANSMEMBRANE PROTEIN DDB_G0269096-RELATED"/>
    <property type="match status" value="1"/>
</dbReference>
<evidence type="ECO:0000313" key="5">
    <source>
        <dbReference type="Proteomes" id="UP001597173"/>
    </source>
</evidence>
<evidence type="ECO:0000256" key="2">
    <source>
        <dbReference type="SAM" id="Phobius"/>
    </source>
</evidence>
<dbReference type="Gene3D" id="3.10.580.10">
    <property type="entry name" value="CBS-domain"/>
    <property type="match status" value="1"/>
</dbReference>
<feature type="transmembrane region" description="Helical" evidence="2">
    <location>
        <begin position="26"/>
        <end position="46"/>
    </location>
</feature>
<feature type="domain" description="CBS" evidence="3">
    <location>
        <begin position="329"/>
        <end position="386"/>
    </location>
</feature>
<accession>A0ABW3YS10</accession>
<dbReference type="Pfam" id="PF00571">
    <property type="entry name" value="CBS"/>
    <property type="match status" value="2"/>
</dbReference>
<dbReference type="InterPro" id="IPR007065">
    <property type="entry name" value="HPP"/>
</dbReference>
<dbReference type="RefSeq" id="WP_374839698.1">
    <property type="nucleotide sequence ID" value="NZ_JBHEEW010000010.1"/>
</dbReference>
<keyword evidence="1" id="KW-0129">CBS domain</keyword>
<reference evidence="5" key="1">
    <citation type="journal article" date="2019" name="Int. J. Syst. Evol. Microbiol.">
        <title>The Global Catalogue of Microorganisms (GCM) 10K type strain sequencing project: providing services to taxonomists for standard genome sequencing and annotation.</title>
        <authorList>
            <consortium name="The Broad Institute Genomics Platform"/>
            <consortium name="The Broad Institute Genome Sequencing Center for Infectious Disease"/>
            <person name="Wu L."/>
            <person name="Ma J."/>
        </authorList>
    </citation>
    <scope>NUCLEOTIDE SEQUENCE [LARGE SCALE GENOMIC DNA]</scope>
    <source>
        <strain evidence="5">CCUG 55609</strain>
    </source>
</reference>
<dbReference type="InterPro" id="IPR000644">
    <property type="entry name" value="CBS_dom"/>
</dbReference>
<keyword evidence="2" id="KW-1133">Transmembrane helix</keyword>
<dbReference type="Proteomes" id="UP001597173">
    <property type="component" value="Unassembled WGS sequence"/>
</dbReference>
<sequence length="400" mass="41868">MSKPITFLKRLIPSLAPVSHTERLRASLGALTGILLTGFVSTMALGSSISLPLLIAPMGASAVLLFAAPASPLAQPWSILGGNMVSAMIGVTCALVIADPILAAAIAVALSIAVMMLLGCLHPPSGAVALTAVLGGPVTHEAGYWFALTPVGINSALLLAVALLFNNATGRRYPHLAPAASANPHQTADPVPTQRIGVAPVDLQAVLAQYDEVLDVSPDVLDAFLHQAQIRAYHRLSGEITCSDVMSRDVATVSPDDTLRDAWALLLAHRIKALPVVSKADGLVGIITQTDFMQRSVLGSHGSLRLTFGDKVRLVLGGRTKPRVVADIMTRRVQSATPETMIAKLVPPMADLGLHHMPVVDERNQVVGIVTQSDLIAALFQRGLDGTSRSGDGPNRANVA</sequence>
<name>A0ABW3YS10_MYCRA</name>
<dbReference type="SMART" id="SM00116">
    <property type="entry name" value="CBS"/>
    <property type="match status" value="2"/>
</dbReference>
<evidence type="ECO:0000313" key="4">
    <source>
        <dbReference type="EMBL" id="MFD1326360.1"/>
    </source>
</evidence>
<dbReference type="InterPro" id="IPR046342">
    <property type="entry name" value="CBS_dom_sf"/>
</dbReference>
<dbReference type="EMBL" id="JBHTNF010000001">
    <property type="protein sequence ID" value="MFD1326360.1"/>
    <property type="molecule type" value="Genomic_DNA"/>
</dbReference>
<organism evidence="4 5">
    <name type="scientific">Mycoplana ramosa</name>
    <name type="common">Mycoplana bullata</name>
    <dbReference type="NCBI Taxonomy" id="40837"/>
    <lineage>
        <taxon>Bacteria</taxon>
        <taxon>Pseudomonadati</taxon>
        <taxon>Pseudomonadota</taxon>
        <taxon>Alphaproteobacteria</taxon>
        <taxon>Hyphomicrobiales</taxon>
        <taxon>Rhizobiaceae</taxon>
        <taxon>Mycoplana</taxon>
    </lineage>
</organism>
<dbReference type="SUPFAM" id="SSF54631">
    <property type="entry name" value="CBS-domain pair"/>
    <property type="match status" value="1"/>
</dbReference>
<feature type="transmembrane region" description="Helical" evidence="2">
    <location>
        <begin position="77"/>
        <end position="97"/>
    </location>
</feature>
<feature type="transmembrane region" description="Helical" evidence="2">
    <location>
        <begin position="104"/>
        <end position="124"/>
    </location>
</feature>
<feature type="domain" description="CBS" evidence="3">
    <location>
        <begin position="246"/>
        <end position="304"/>
    </location>
</feature>
<dbReference type="PROSITE" id="PS51371">
    <property type="entry name" value="CBS"/>
    <property type="match status" value="2"/>
</dbReference>
<protein>
    <submittedName>
        <fullName evidence="4">HPP family protein</fullName>
    </submittedName>
</protein>
<dbReference type="InterPro" id="IPR058581">
    <property type="entry name" value="TM_HPP"/>
</dbReference>
<dbReference type="CDD" id="cd04600">
    <property type="entry name" value="CBS_pair_HPP_assoc"/>
    <property type="match status" value="1"/>
</dbReference>
<keyword evidence="2" id="KW-0472">Membrane</keyword>
<feature type="transmembrane region" description="Helical" evidence="2">
    <location>
        <begin position="144"/>
        <end position="165"/>
    </location>
</feature>
<gene>
    <name evidence="4" type="ORF">ACFQ33_00400</name>
</gene>
<dbReference type="PANTHER" id="PTHR33741:SF5">
    <property type="entry name" value="TRANSMEMBRANE PROTEIN DDB_G0269096-RELATED"/>
    <property type="match status" value="1"/>
</dbReference>
<proteinExistence type="predicted"/>